<evidence type="ECO:0000256" key="7">
    <source>
        <dbReference type="ARBA" id="ARBA00023237"/>
    </source>
</evidence>
<name>A0ABW9SJE4_9BURK</name>
<keyword evidence="7" id="KW-0998">Cell outer membrane</keyword>
<evidence type="ECO:0000313" key="10">
    <source>
        <dbReference type="EMBL" id="MTW31686.1"/>
    </source>
</evidence>
<organism evidence="10 11">
    <name type="scientific">Pseudoduganella danionis</name>
    <dbReference type="NCBI Taxonomy" id="1890295"/>
    <lineage>
        <taxon>Bacteria</taxon>
        <taxon>Pseudomonadati</taxon>
        <taxon>Pseudomonadota</taxon>
        <taxon>Betaproteobacteria</taxon>
        <taxon>Burkholderiales</taxon>
        <taxon>Oxalobacteraceae</taxon>
        <taxon>Telluria group</taxon>
        <taxon>Pseudoduganella</taxon>
    </lineage>
</organism>
<keyword evidence="11" id="KW-1185">Reference proteome</keyword>
<sequence length="442" mass="48704">MFRRTPLVLALCAGLSLLSAPASAASLSLIEAYRAALANDSAYRAAVYANESGQENRILGRSNLLPSLSASYSGSKAHSDITYGSKAQPQQDYISRSANVQLRQSLFSLDAWARYKQGGLQSDYSSAVFLSEQQQVIMRTVSAYIELLFKEDQLALAQWERDTYVERMKANDRLFAQGEGTRTDMLETRARLDVAEAGLLDAQDNLYSTRLALEAIVGGPVESLDHLTPEFNGRVSEPMSFDAWKRVALERNPDLKAKLIAVEINQQEINKARAGHLPRMDLVATYGKNTSESINTINQDSTTRSIGIQLNIPLYSGGAVNASTRQAVANKEKALADLQAEKDKQLLELRKNFDSLTSSAARIDALMKAVESGRLLVKATEQSIKGGIRINLELLDAQRQLSSTQRDLAQARYTYVLAHFKLRAAAGTLGENDVREISAYFR</sequence>
<evidence type="ECO:0000256" key="8">
    <source>
        <dbReference type="SAM" id="Coils"/>
    </source>
</evidence>
<accession>A0ABW9SJE4</accession>
<gene>
    <name evidence="10" type="ORF">GM655_02475</name>
</gene>
<evidence type="ECO:0000256" key="1">
    <source>
        <dbReference type="ARBA" id="ARBA00004442"/>
    </source>
</evidence>
<dbReference type="Proteomes" id="UP000735592">
    <property type="component" value="Unassembled WGS sequence"/>
</dbReference>
<dbReference type="InterPro" id="IPR051906">
    <property type="entry name" value="TolC-like"/>
</dbReference>
<keyword evidence="8" id="KW-0175">Coiled coil</keyword>
<comment type="similarity">
    <text evidence="2">Belongs to the outer membrane factor (OMF) (TC 1.B.17) family.</text>
</comment>
<feature type="signal peptide" evidence="9">
    <location>
        <begin position="1"/>
        <end position="24"/>
    </location>
</feature>
<comment type="caution">
    <text evidence="10">The sequence shown here is derived from an EMBL/GenBank/DDBJ whole genome shotgun (WGS) entry which is preliminary data.</text>
</comment>
<keyword evidence="5" id="KW-0812">Transmembrane</keyword>
<dbReference type="PANTHER" id="PTHR30026">
    <property type="entry name" value="OUTER MEMBRANE PROTEIN TOLC"/>
    <property type="match status" value="1"/>
</dbReference>
<evidence type="ECO:0000256" key="5">
    <source>
        <dbReference type="ARBA" id="ARBA00022692"/>
    </source>
</evidence>
<evidence type="ECO:0000256" key="6">
    <source>
        <dbReference type="ARBA" id="ARBA00023136"/>
    </source>
</evidence>
<keyword evidence="9" id="KW-0732">Signal</keyword>
<dbReference type="Gene3D" id="1.20.1600.10">
    <property type="entry name" value="Outer membrane efflux proteins (OEP)"/>
    <property type="match status" value="1"/>
</dbReference>
<keyword evidence="6" id="KW-0472">Membrane</keyword>
<protein>
    <submittedName>
        <fullName evidence="10">TolC family outer membrane protein</fullName>
    </submittedName>
</protein>
<evidence type="ECO:0000256" key="3">
    <source>
        <dbReference type="ARBA" id="ARBA00022448"/>
    </source>
</evidence>
<evidence type="ECO:0000313" key="11">
    <source>
        <dbReference type="Proteomes" id="UP000735592"/>
    </source>
</evidence>
<keyword evidence="4" id="KW-1134">Transmembrane beta strand</keyword>
<feature type="chain" id="PRO_5045892441" evidence="9">
    <location>
        <begin position="25"/>
        <end position="442"/>
    </location>
</feature>
<dbReference type="Pfam" id="PF02321">
    <property type="entry name" value="OEP"/>
    <property type="match status" value="2"/>
</dbReference>
<comment type="subcellular location">
    <subcellularLocation>
        <location evidence="1">Cell outer membrane</location>
    </subcellularLocation>
</comment>
<evidence type="ECO:0000256" key="2">
    <source>
        <dbReference type="ARBA" id="ARBA00007613"/>
    </source>
</evidence>
<feature type="coiled-coil region" evidence="8">
    <location>
        <begin position="321"/>
        <end position="348"/>
    </location>
</feature>
<dbReference type="InterPro" id="IPR010130">
    <property type="entry name" value="T1SS_OMP_TolC"/>
</dbReference>
<proteinExistence type="inferred from homology"/>
<keyword evidence="3" id="KW-0813">Transport</keyword>
<dbReference type="PANTHER" id="PTHR30026:SF20">
    <property type="entry name" value="OUTER MEMBRANE PROTEIN TOLC"/>
    <property type="match status" value="1"/>
</dbReference>
<reference evidence="10 11" key="1">
    <citation type="submission" date="2019-11" db="EMBL/GenBank/DDBJ databases">
        <title>Type strains purchased from KCTC, JCM and DSMZ.</title>
        <authorList>
            <person name="Lu H."/>
        </authorList>
    </citation>
    <scope>NUCLEOTIDE SEQUENCE [LARGE SCALE GENOMIC DNA]</scope>
    <source>
        <strain evidence="10 11">DSM 103461</strain>
    </source>
</reference>
<dbReference type="EMBL" id="WNKW01000001">
    <property type="protein sequence ID" value="MTW31686.1"/>
    <property type="molecule type" value="Genomic_DNA"/>
</dbReference>
<evidence type="ECO:0000256" key="9">
    <source>
        <dbReference type="SAM" id="SignalP"/>
    </source>
</evidence>
<dbReference type="SUPFAM" id="SSF56954">
    <property type="entry name" value="Outer membrane efflux proteins (OEP)"/>
    <property type="match status" value="1"/>
</dbReference>
<dbReference type="NCBIfam" id="TIGR01844">
    <property type="entry name" value="type_I_sec_TolC"/>
    <property type="match status" value="1"/>
</dbReference>
<evidence type="ECO:0000256" key="4">
    <source>
        <dbReference type="ARBA" id="ARBA00022452"/>
    </source>
</evidence>
<dbReference type="InterPro" id="IPR003423">
    <property type="entry name" value="OMP_efflux"/>
</dbReference>